<dbReference type="EMBL" id="BBMT01000001">
    <property type="protein sequence ID" value="GAL31700.1"/>
    <property type="molecule type" value="Genomic_DNA"/>
</dbReference>
<keyword evidence="5" id="KW-1185">Reference proteome</keyword>
<dbReference type="InterPro" id="IPR027385">
    <property type="entry name" value="Beta-barrel_OMP"/>
</dbReference>
<comment type="caution">
    <text evidence="4">The sequence shown here is derived from an EMBL/GenBank/DDBJ whole genome shotgun (WGS) entry which is preliminary data.</text>
</comment>
<reference evidence="4 5" key="2">
    <citation type="submission" date="2014-09" db="EMBL/GenBank/DDBJ databases">
        <authorList>
            <consortium name="NBRP consortium"/>
            <person name="Sawabe T."/>
            <person name="Meirelles P."/>
            <person name="Nakanishi M."/>
            <person name="Sayaka M."/>
            <person name="Hattori M."/>
            <person name="Ohkuma M."/>
        </authorList>
    </citation>
    <scope>NUCLEOTIDE SEQUENCE [LARGE SCALE GENOMIC DNA]</scope>
    <source>
        <strain evidence="4 5">JCM 19240</strain>
    </source>
</reference>
<evidence type="ECO:0000256" key="2">
    <source>
        <dbReference type="SAM" id="SignalP"/>
    </source>
</evidence>
<evidence type="ECO:0000256" key="1">
    <source>
        <dbReference type="ARBA" id="ARBA00022729"/>
    </source>
</evidence>
<evidence type="ECO:0000259" key="3">
    <source>
        <dbReference type="Pfam" id="PF13505"/>
    </source>
</evidence>
<feature type="chain" id="PRO_5001864732" description="Outer membrane protein beta-barrel domain-containing protein" evidence="2">
    <location>
        <begin position="24"/>
        <end position="171"/>
    </location>
</feature>
<dbReference type="SUPFAM" id="SSF56925">
    <property type="entry name" value="OMPA-like"/>
    <property type="match status" value="1"/>
</dbReference>
<protein>
    <recommendedName>
        <fullName evidence="3">Outer membrane protein beta-barrel domain-containing protein</fullName>
    </recommendedName>
</protein>
<proteinExistence type="predicted"/>
<gene>
    <name evidence="4" type="ORF">JCM19240_5131</name>
</gene>
<sequence>MKNIRIISIMALSALVFTGAANAHTTDSDLKFRGGLGYTALEGNHSAVNATVGLELNQYLGINFDLYKGTDSSIDYTGGGFALELGYNFALPNSFELRPFVEGGMTAGVMNNEIEGMNRDGHLGFSSNIGLRVQHEEVPVYAEFKTDIHTSHTDARFLPENTFLVGFRLSL</sequence>
<name>A0A090SVB3_9VIBR</name>
<accession>A0A090SVB3</accession>
<organism evidence="4 5">
    <name type="scientific">Vibrio maritimus</name>
    <dbReference type="NCBI Taxonomy" id="990268"/>
    <lineage>
        <taxon>Bacteria</taxon>
        <taxon>Pseudomonadati</taxon>
        <taxon>Pseudomonadota</taxon>
        <taxon>Gammaproteobacteria</taxon>
        <taxon>Vibrionales</taxon>
        <taxon>Vibrionaceae</taxon>
        <taxon>Vibrio</taxon>
    </lineage>
</organism>
<dbReference type="InterPro" id="IPR011250">
    <property type="entry name" value="OMP/PagP_B-barrel"/>
</dbReference>
<keyword evidence="1 2" id="KW-0732">Signal</keyword>
<dbReference type="Proteomes" id="UP000029224">
    <property type="component" value="Unassembled WGS sequence"/>
</dbReference>
<reference evidence="4 5" key="1">
    <citation type="submission" date="2014-09" db="EMBL/GenBank/DDBJ databases">
        <title>Vibrio maritimus JCM 19240. (C210) whole genome shotgun sequence.</title>
        <authorList>
            <person name="Sawabe T."/>
            <person name="Meirelles P."/>
            <person name="Nakanishi M."/>
            <person name="Sayaka M."/>
            <person name="Hattori M."/>
            <person name="Ohkuma M."/>
        </authorList>
    </citation>
    <scope>NUCLEOTIDE SEQUENCE [LARGE SCALE GENOMIC DNA]</scope>
    <source>
        <strain evidence="4 5">JCM 19240</strain>
    </source>
</reference>
<feature type="domain" description="Outer membrane protein beta-barrel" evidence="3">
    <location>
        <begin position="11"/>
        <end position="136"/>
    </location>
</feature>
<evidence type="ECO:0000313" key="4">
    <source>
        <dbReference type="EMBL" id="GAL31700.1"/>
    </source>
</evidence>
<dbReference type="Pfam" id="PF13505">
    <property type="entry name" value="OMP_b-brl"/>
    <property type="match status" value="1"/>
</dbReference>
<feature type="signal peptide" evidence="2">
    <location>
        <begin position="1"/>
        <end position="23"/>
    </location>
</feature>
<dbReference type="OrthoDB" id="9825903at2"/>
<evidence type="ECO:0000313" key="5">
    <source>
        <dbReference type="Proteomes" id="UP000029224"/>
    </source>
</evidence>
<dbReference type="AlphaFoldDB" id="A0A090SVB3"/>